<evidence type="ECO:0000259" key="3">
    <source>
        <dbReference type="Pfam" id="PF08501"/>
    </source>
</evidence>
<proteinExistence type="predicted"/>
<gene>
    <name evidence="4" type="primary">aroE</name>
    <name evidence="4" type="ORF">GCM10010968_14420</name>
</gene>
<accession>A0ABQ2KHA4</accession>
<dbReference type="InterPro" id="IPR022893">
    <property type="entry name" value="Shikimate_DH_fam"/>
</dbReference>
<keyword evidence="2" id="KW-0028">Amino-acid biosynthesis</keyword>
<sequence>MPAAGPARLAVVGSPIAHSKSPAIQAAAAAALGLDWEYGRAEVRAGGLAAFVAGLGADWRGLSVTAPLKEEAAALAATLDERARATGGANTLLLGPRIRGWNTDVGGIVHAFRESGLEGAGTAAIVGAGATALSALVALAELGVREVAVALRTPAKGERLVALGAELGVAVALQSLDAPLPAVDAAVSTLPAAAPAVPAFAAPPARLLDADYARADGSRFADSLPDGALVEGLAMLLGQAVLQARVFATGAVEEPLPDEAGVLAAMRAAVSRPAGEGEGEA</sequence>
<dbReference type="Pfam" id="PF08501">
    <property type="entry name" value="Shikimate_dh_N"/>
    <property type="match status" value="1"/>
</dbReference>
<comment type="caution">
    <text evidence="4">The sequence shown here is derived from an EMBL/GenBank/DDBJ whole genome shotgun (WGS) entry which is preliminary data.</text>
</comment>
<dbReference type="Gene3D" id="3.40.50.720">
    <property type="entry name" value="NAD(P)-binding Rossmann-like Domain"/>
    <property type="match status" value="1"/>
</dbReference>
<keyword evidence="5" id="KW-1185">Reference proteome</keyword>
<protein>
    <submittedName>
        <fullName evidence="4">Shikimate 5-dehydrogenase</fullName>
    </submittedName>
</protein>
<reference evidence="5" key="1">
    <citation type="journal article" date="2019" name="Int. J. Syst. Evol. Microbiol.">
        <title>The Global Catalogue of Microorganisms (GCM) 10K type strain sequencing project: providing services to taxonomists for standard genome sequencing and annotation.</title>
        <authorList>
            <consortium name="The Broad Institute Genomics Platform"/>
            <consortium name="The Broad Institute Genome Sequencing Center for Infectious Disease"/>
            <person name="Wu L."/>
            <person name="Ma J."/>
        </authorList>
    </citation>
    <scope>NUCLEOTIDE SEQUENCE [LARGE SCALE GENOMIC DNA]</scope>
    <source>
        <strain evidence="5">CGMCC 1.6960</strain>
    </source>
</reference>
<dbReference type="Proteomes" id="UP000626982">
    <property type="component" value="Unassembled WGS sequence"/>
</dbReference>
<evidence type="ECO:0000313" key="5">
    <source>
        <dbReference type="Proteomes" id="UP000626982"/>
    </source>
</evidence>
<dbReference type="SUPFAM" id="SSF53223">
    <property type="entry name" value="Aminoacid dehydrogenase-like, N-terminal domain"/>
    <property type="match status" value="1"/>
</dbReference>
<dbReference type="Gene3D" id="3.40.50.10860">
    <property type="entry name" value="Leucine Dehydrogenase, chain A, domain 1"/>
    <property type="match status" value="1"/>
</dbReference>
<dbReference type="InterPro" id="IPR046346">
    <property type="entry name" value="Aminoacid_DH-like_N_sf"/>
</dbReference>
<organism evidence="4 5">
    <name type="scientific">Agrococcus terreus</name>
    <dbReference type="NCBI Taxonomy" id="574649"/>
    <lineage>
        <taxon>Bacteria</taxon>
        <taxon>Bacillati</taxon>
        <taxon>Actinomycetota</taxon>
        <taxon>Actinomycetes</taxon>
        <taxon>Micrococcales</taxon>
        <taxon>Microbacteriaceae</taxon>
        <taxon>Agrococcus</taxon>
    </lineage>
</organism>
<dbReference type="PANTHER" id="PTHR21089:SF1">
    <property type="entry name" value="BIFUNCTIONAL 3-DEHYDROQUINATE DEHYDRATASE_SHIKIMATE DEHYDROGENASE, CHLOROPLASTIC"/>
    <property type="match status" value="1"/>
</dbReference>
<dbReference type="RefSeq" id="WP_188717510.1">
    <property type="nucleotide sequence ID" value="NZ_BAABBD010000002.1"/>
</dbReference>
<keyword evidence="2" id="KW-0057">Aromatic amino acid biosynthesis</keyword>
<evidence type="ECO:0000256" key="2">
    <source>
        <dbReference type="ARBA" id="ARBA00023141"/>
    </source>
</evidence>
<evidence type="ECO:0000313" key="4">
    <source>
        <dbReference type="EMBL" id="GGN83529.1"/>
    </source>
</evidence>
<dbReference type="SUPFAM" id="SSF51735">
    <property type="entry name" value="NAD(P)-binding Rossmann-fold domains"/>
    <property type="match status" value="1"/>
</dbReference>
<name>A0ABQ2KHA4_9MICO</name>
<comment type="pathway">
    <text evidence="1">Metabolic intermediate biosynthesis; chorismate biosynthesis; chorismate from D-erythrose 4-phosphate and phosphoenolpyruvate: step 4/7.</text>
</comment>
<dbReference type="PANTHER" id="PTHR21089">
    <property type="entry name" value="SHIKIMATE DEHYDROGENASE"/>
    <property type="match status" value="1"/>
</dbReference>
<evidence type="ECO:0000256" key="1">
    <source>
        <dbReference type="ARBA" id="ARBA00004871"/>
    </source>
</evidence>
<dbReference type="InterPro" id="IPR036291">
    <property type="entry name" value="NAD(P)-bd_dom_sf"/>
</dbReference>
<dbReference type="InterPro" id="IPR013708">
    <property type="entry name" value="Shikimate_DH-bd_N"/>
</dbReference>
<dbReference type="EMBL" id="BMLM01000001">
    <property type="protein sequence ID" value="GGN83529.1"/>
    <property type="molecule type" value="Genomic_DNA"/>
</dbReference>
<feature type="domain" description="Shikimate dehydrogenase substrate binding N-terminal" evidence="3">
    <location>
        <begin position="11"/>
        <end position="92"/>
    </location>
</feature>